<proteinExistence type="predicted"/>
<accession>A0A075AD20</accession>
<keyword evidence="3" id="KW-1185">Reference proteome</keyword>
<sequence length="208" mass="24048">MYTIIDSLRLSGTVSFTQAGQALSEESTAILEESMWKVVRTNGRTLMRLKAAPHLRSTFFLKAKFLDWKIRNRECDGELEAERKQIDEEQTDMQGDEKEEHFQSQVVPDEDDDEEKEELMNLIYEDAHQLISAIVEKAEQNLATFQRWSLSNLAVPQPSGTLRMAWQLGTEGVLYYYYYIIIIVGCDRAFRRLKSLQFEAPPSQLVNS</sequence>
<dbReference type="RefSeq" id="XP_009170463.1">
    <property type="nucleotide sequence ID" value="XM_009172199.1"/>
</dbReference>
<dbReference type="Proteomes" id="UP000054324">
    <property type="component" value="Unassembled WGS sequence"/>
</dbReference>
<dbReference type="AlphaFoldDB" id="A0A075AD20"/>
<feature type="region of interest" description="Disordered" evidence="1">
    <location>
        <begin position="88"/>
        <end position="112"/>
    </location>
</feature>
<dbReference type="EMBL" id="KL596766">
    <property type="protein sequence ID" value="KER25794.1"/>
    <property type="molecule type" value="Genomic_DNA"/>
</dbReference>
<protein>
    <submittedName>
        <fullName evidence="2">Uncharacterized protein</fullName>
    </submittedName>
</protein>
<dbReference type="STRING" id="6198.A0A075AD20"/>
<evidence type="ECO:0000313" key="3">
    <source>
        <dbReference type="Proteomes" id="UP000054324"/>
    </source>
</evidence>
<organism evidence="2 3">
    <name type="scientific">Opisthorchis viverrini</name>
    <name type="common">Southeast Asian liver fluke</name>
    <dbReference type="NCBI Taxonomy" id="6198"/>
    <lineage>
        <taxon>Eukaryota</taxon>
        <taxon>Metazoa</taxon>
        <taxon>Spiralia</taxon>
        <taxon>Lophotrochozoa</taxon>
        <taxon>Platyhelminthes</taxon>
        <taxon>Trematoda</taxon>
        <taxon>Digenea</taxon>
        <taxon>Opisthorchiida</taxon>
        <taxon>Opisthorchiata</taxon>
        <taxon>Opisthorchiidae</taxon>
        <taxon>Opisthorchis</taxon>
    </lineage>
</organism>
<gene>
    <name evidence="2" type="ORF">T265_06825</name>
</gene>
<dbReference type="KEGG" id="ovi:T265_06825"/>
<evidence type="ECO:0000256" key="1">
    <source>
        <dbReference type="SAM" id="MobiDB-lite"/>
    </source>
</evidence>
<reference evidence="2 3" key="1">
    <citation type="submission" date="2013-11" db="EMBL/GenBank/DDBJ databases">
        <title>Opisthorchis viverrini - life in the bile duct.</title>
        <authorList>
            <person name="Young N.D."/>
            <person name="Nagarajan N."/>
            <person name="Lin S.J."/>
            <person name="Korhonen P.K."/>
            <person name="Jex A.R."/>
            <person name="Hall R.S."/>
            <person name="Safavi-Hemami H."/>
            <person name="Kaewkong W."/>
            <person name="Bertrand D."/>
            <person name="Gao S."/>
            <person name="Seet Q."/>
            <person name="Wongkham S."/>
            <person name="Teh B.T."/>
            <person name="Wongkham C."/>
            <person name="Intapan P.M."/>
            <person name="Maleewong W."/>
            <person name="Yang X."/>
            <person name="Hu M."/>
            <person name="Wang Z."/>
            <person name="Hofmann A."/>
            <person name="Sternberg P.W."/>
            <person name="Tan P."/>
            <person name="Wang J."/>
            <person name="Gasser R.B."/>
        </authorList>
    </citation>
    <scope>NUCLEOTIDE SEQUENCE [LARGE SCALE GENOMIC DNA]</scope>
</reference>
<evidence type="ECO:0000313" key="2">
    <source>
        <dbReference type="EMBL" id="KER25794.1"/>
    </source>
</evidence>
<dbReference type="CTD" id="20321004"/>
<name>A0A075AD20_OPIVI</name>
<dbReference type="GeneID" id="20321004"/>